<dbReference type="InterPro" id="IPR018357">
    <property type="entry name" value="Hexapep_transf_CS"/>
</dbReference>
<comment type="similarity">
    <text evidence="1 5">Belongs to the transferase hexapeptide repeat family.</text>
</comment>
<dbReference type="GO" id="GO:0008870">
    <property type="term" value="F:galactoside O-acetyltransferase activity"/>
    <property type="evidence" value="ECO:0007669"/>
    <property type="project" value="TreeGrafter"/>
</dbReference>
<dbReference type="CDD" id="cd03357">
    <property type="entry name" value="LbH_MAT_GAT"/>
    <property type="match status" value="1"/>
</dbReference>
<keyword evidence="3" id="KW-0677">Repeat</keyword>
<comment type="caution">
    <text evidence="7">The sequence shown here is derived from an EMBL/GenBank/DDBJ whole genome shotgun (WGS) entry which is preliminary data.</text>
</comment>
<dbReference type="SMART" id="SM01266">
    <property type="entry name" value="Mac"/>
    <property type="match status" value="1"/>
</dbReference>
<dbReference type="AlphaFoldDB" id="A0A494XJW5"/>
<evidence type="ECO:0000259" key="6">
    <source>
        <dbReference type="SMART" id="SM01266"/>
    </source>
</evidence>
<dbReference type="FunFam" id="2.160.10.10:FF:000025">
    <property type="entry name" value="Hexapeptide-repeat containing-acetyltransferase"/>
    <property type="match status" value="1"/>
</dbReference>
<evidence type="ECO:0000313" key="8">
    <source>
        <dbReference type="Proteomes" id="UP000282076"/>
    </source>
</evidence>
<dbReference type="Pfam" id="PF00132">
    <property type="entry name" value="Hexapep"/>
    <property type="match status" value="1"/>
</dbReference>
<keyword evidence="4 5" id="KW-0012">Acyltransferase</keyword>
<evidence type="ECO:0000256" key="4">
    <source>
        <dbReference type="ARBA" id="ARBA00023315"/>
    </source>
</evidence>
<dbReference type="EC" id="2.3.1.-" evidence="5"/>
<dbReference type="InterPro" id="IPR024688">
    <property type="entry name" value="Mac_dom"/>
</dbReference>
<evidence type="ECO:0000256" key="1">
    <source>
        <dbReference type="ARBA" id="ARBA00007274"/>
    </source>
</evidence>
<dbReference type="Pfam" id="PF12464">
    <property type="entry name" value="Mac"/>
    <property type="match status" value="1"/>
</dbReference>
<dbReference type="InterPro" id="IPR001451">
    <property type="entry name" value="Hexapep"/>
</dbReference>
<gene>
    <name evidence="7" type="primary">lacA</name>
    <name evidence="7" type="ORF">D7Z26_21615</name>
</gene>
<dbReference type="InterPro" id="IPR011004">
    <property type="entry name" value="Trimer_LpxA-like_sf"/>
</dbReference>
<keyword evidence="8" id="KW-1185">Reference proteome</keyword>
<proteinExistence type="inferred from homology"/>
<evidence type="ECO:0000256" key="2">
    <source>
        <dbReference type="ARBA" id="ARBA00022679"/>
    </source>
</evidence>
<evidence type="ECO:0000256" key="5">
    <source>
        <dbReference type="RuleBase" id="RU367021"/>
    </source>
</evidence>
<dbReference type="OrthoDB" id="9812571at2"/>
<name>A0A494XJW5_9BACL</name>
<dbReference type="PANTHER" id="PTHR43017:SF1">
    <property type="entry name" value="ACETYLTRANSFERASE YJL218W-RELATED"/>
    <property type="match status" value="1"/>
</dbReference>
<protein>
    <recommendedName>
        <fullName evidence="5">Acetyltransferase</fullName>
        <ecNumber evidence="5">2.3.1.-</ecNumber>
    </recommendedName>
</protein>
<accession>A0A494XJW5</accession>
<dbReference type="EMBL" id="RBZM01000009">
    <property type="protein sequence ID" value="RKP48956.1"/>
    <property type="molecule type" value="Genomic_DNA"/>
</dbReference>
<dbReference type="SUPFAM" id="SSF51161">
    <property type="entry name" value="Trimeric LpxA-like enzymes"/>
    <property type="match status" value="1"/>
</dbReference>
<organism evidence="7 8">
    <name type="scientific">Cohnella endophytica</name>
    <dbReference type="NCBI Taxonomy" id="2419778"/>
    <lineage>
        <taxon>Bacteria</taxon>
        <taxon>Bacillati</taxon>
        <taxon>Bacillota</taxon>
        <taxon>Bacilli</taxon>
        <taxon>Bacillales</taxon>
        <taxon>Paenibacillaceae</taxon>
        <taxon>Cohnella</taxon>
    </lineage>
</organism>
<evidence type="ECO:0000256" key="3">
    <source>
        <dbReference type="ARBA" id="ARBA00022737"/>
    </source>
</evidence>
<reference evidence="7 8" key="1">
    <citation type="submission" date="2018-10" db="EMBL/GenBank/DDBJ databases">
        <title>Cohnella sp. M2MS4P-1, whole genome shotgun sequence.</title>
        <authorList>
            <person name="Tuo L."/>
        </authorList>
    </citation>
    <scope>NUCLEOTIDE SEQUENCE [LARGE SCALE GENOMIC DNA]</scope>
    <source>
        <strain evidence="7 8">M2MS4P-1</strain>
    </source>
</reference>
<dbReference type="Gene3D" id="2.160.10.10">
    <property type="entry name" value="Hexapeptide repeat proteins"/>
    <property type="match status" value="1"/>
</dbReference>
<dbReference type="RefSeq" id="WP_120979094.1">
    <property type="nucleotide sequence ID" value="NZ_RBZM01000009.1"/>
</dbReference>
<keyword evidence="2 5" id="KW-0808">Transferase</keyword>
<sequence>MNIQERMKSCQLFTDHDSNYPEEAAALARARQRGKALCYEINRLHPDDLDGRKSLMKQLFGSMGENVWMEPPIRMSYGSNTTVGNNVYINFNLTVVDDYKVTIGNDVMFGPNVTIAVTSHPVHPEMRKEGGMFALPVVIEDGVWIGSGAIILPGVTIGKGSVIGAGSVVTKDIPAHVIAVGNPCKVLREITDQDKIFYYKNMRFDQVEW</sequence>
<dbReference type="PROSITE" id="PS00101">
    <property type="entry name" value="HEXAPEP_TRANSFERASES"/>
    <property type="match status" value="1"/>
</dbReference>
<feature type="domain" description="Maltose/galactoside acetyltransferase" evidence="6">
    <location>
        <begin position="4"/>
        <end position="65"/>
    </location>
</feature>
<evidence type="ECO:0000313" key="7">
    <source>
        <dbReference type="EMBL" id="RKP48956.1"/>
    </source>
</evidence>
<dbReference type="InterPro" id="IPR039369">
    <property type="entry name" value="LacA-like"/>
</dbReference>
<dbReference type="PANTHER" id="PTHR43017">
    <property type="entry name" value="GALACTOSIDE O-ACETYLTRANSFERASE"/>
    <property type="match status" value="1"/>
</dbReference>
<dbReference type="Proteomes" id="UP000282076">
    <property type="component" value="Unassembled WGS sequence"/>
</dbReference>